<reference evidence="5 6" key="1">
    <citation type="submission" date="2014-04" db="EMBL/GenBank/DDBJ databases">
        <authorList>
            <consortium name="DOE Joint Genome Institute"/>
            <person name="Kuo A."/>
            <person name="Girlanda M."/>
            <person name="Perotto S."/>
            <person name="Kohler A."/>
            <person name="Nagy L.G."/>
            <person name="Floudas D."/>
            <person name="Copeland A."/>
            <person name="Barry K.W."/>
            <person name="Cichocki N."/>
            <person name="Veneault-Fourrey C."/>
            <person name="LaButti K."/>
            <person name="Lindquist E.A."/>
            <person name="Lipzen A."/>
            <person name="Lundell T."/>
            <person name="Morin E."/>
            <person name="Murat C."/>
            <person name="Sun H."/>
            <person name="Tunlid A."/>
            <person name="Henrissat B."/>
            <person name="Grigoriev I.V."/>
            <person name="Hibbett D.S."/>
            <person name="Martin F."/>
            <person name="Nordberg H.P."/>
            <person name="Cantor M.N."/>
            <person name="Hua S.X."/>
        </authorList>
    </citation>
    <scope>NUCLEOTIDE SEQUENCE [LARGE SCALE GENOMIC DNA]</scope>
    <source>
        <strain evidence="5 6">MUT 4182</strain>
    </source>
</reference>
<proteinExistence type="predicted"/>
<feature type="region of interest" description="Disordered" evidence="3">
    <location>
        <begin position="150"/>
        <end position="200"/>
    </location>
</feature>
<dbReference type="PROSITE" id="PS50071">
    <property type="entry name" value="HOMEOBOX_2"/>
    <property type="match status" value="1"/>
</dbReference>
<feature type="region of interest" description="Disordered" evidence="3">
    <location>
        <begin position="480"/>
        <end position="613"/>
    </location>
</feature>
<keyword evidence="1 2" id="KW-0539">Nucleus</keyword>
<keyword evidence="1 2" id="KW-0371">Homeobox</keyword>
<feature type="domain" description="Homeobox" evidence="4">
    <location>
        <begin position="214"/>
        <end position="258"/>
    </location>
</feature>
<feature type="compositionally biased region" description="Polar residues" evidence="3">
    <location>
        <begin position="265"/>
        <end position="284"/>
    </location>
</feature>
<dbReference type="Gene3D" id="1.10.10.60">
    <property type="entry name" value="Homeodomain-like"/>
    <property type="match status" value="1"/>
</dbReference>
<dbReference type="OrthoDB" id="6159439at2759"/>
<dbReference type="SUPFAM" id="SSF46689">
    <property type="entry name" value="Homeodomain-like"/>
    <property type="match status" value="1"/>
</dbReference>
<feature type="region of interest" description="Disordered" evidence="3">
    <location>
        <begin position="24"/>
        <end position="55"/>
    </location>
</feature>
<feature type="DNA-binding region" description="Homeobox" evidence="1">
    <location>
        <begin position="216"/>
        <end position="259"/>
    </location>
</feature>
<name>A0A0C3LD69_9AGAM</name>
<comment type="subcellular location">
    <subcellularLocation>
        <location evidence="1 2">Nucleus</location>
    </subcellularLocation>
</comment>
<feature type="compositionally biased region" description="Polar residues" evidence="3">
    <location>
        <begin position="480"/>
        <end position="489"/>
    </location>
</feature>
<evidence type="ECO:0000313" key="6">
    <source>
        <dbReference type="Proteomes" id="UP000054248"/>
    </source>
</evidence>
<dbReference type="InterPro" id="IPR009057">
    <property type="entry name" value="Homeodomain-like_sf"/>
</dbReference>
<dbReference type="EMBL" id="KN822959">
    <property type="protein sequence ID" value="KIO31858.1"/>
    <property type="molecule type" value="Genomic_DNA"/>
</dbReference>
<evidence type="ECO:0000259" key="4">
    <source>
        <dbReference type="PROSITE" id="PS50071"/>
    </source>
</evidence>
<dbReference type="CDD" id="cd00086">
    <property type="entry name" value="homeodomain"/>
    <property type="match status" value="1"/>
</dbReference>
<dbReference type="GO" id="GO:0005634">
    <property type="term" value="C:nucleus"/>
    <property type="evidence" value="ECO:0007669"/>
    <property type="project" value="UniProtKB-SubCell"/>
</dbReference>
<feature type="compositionally biased region" description="Polar residues" evidence="3">
    <location>
        <begin position="568"/>
        <end position="580"/>
    </location>
</feature>
<dbReference type="GO" id="GO:0003677">
    <property type="term" value="F:DNA binding"/>
    <property type="evidence" value="ECO:0007669"/>
    <property type="project" value="UniProtKB-UniRule"/>
</dbReference>
<feature type="compositionally biased region" description="Polar residues" evidence="3">
    <location>
        <begin position="599"/>
        <end position="609"/>
    </location>
</feature>
<accession>A0A0C3LD69</accession>
<feature type="region of interest" description="Disordered" evidence="3">
    <location>
        <begin position="252"/>
        <end position="294"/>
    </location>
</feature>
<feature type="region of interest" description="Disordered" evidence="3">
    <location>
        <begin position="338"/>
        <end position="360"/>
    </location>
</feature>
<keyword evidence="6" id="KW-1185">Reference proteome</keyword>
<evidence type="ECO:0000313" key="5">
    <source>
        <dbReference type="EMBL" id="KIO31858.1"/>
    </source>
</evidence>
<dbReference type="Pfam" id="PF00046">
    <property type="entry name" value="Homeodomain"/>
    <property type="match status" value="1"/>
</dbReference>
<feature type="compositionally biased region" description="Low complexity" evidence="3">
    <location>
        <begin position="542"/>
        <end position="552"/>
    </location>
</feature>
<gene>
    <name evidence="5" type="ORF">M407DRAFT_217124</name>
</gene>
<dbReference type="Proteomes" id="UP000054248">
    <property type="component" value="Unassembled WGS sequence"/>
</dbReference>
<dbReference type="HOGENOM" id="CLU_408915_0_0_1"/>
<evidence type="ECO:0000256" key="2">
    <source>
        <dbReference type="RuleBase" id="RU000682"/>
    </source>
</evidence>
<evidence type="ECO:0000256" key="3">
    <source>
        <dbReference type="SAM" id="MobiDB-lite"/>
    </source>
</evidence>
<reference evidence="6" key="2">
    <citation type="submission" date="2015-01" db="EMBL/GenBank/DDBJ databases">
        <title>Evolutionary Origins and Diversification of the Mycorrhizal Mutualists.</title>
        <authorList>
            <consortium name="DOE Joint Genome Institute"/>
            <consortium name="Mycorrhizal Genomics Consortium"/>
            <person name="Kohler A."/>
            <person name="Kuo A."/>
            <person name="Nagy L.G."/>
            <person name="Floudas D."/>
            <person name="Copeland A."/>
            <person name="Barry K.W."/>
            <person name="Cichocki N."/>
            <person name="Veneault-Fourrey C."/>
            <person name="LaButti K."/>
            <person name="Lindquist E.A."/>
            <person name="Lipzen A."/>
            <person name="Lundell T."/>
            <person name="Morin E."/>
            <person name="Murat C."/>
            <person name="Riley R."/>
            <person name="Ohm R."/>
            <person name="Sun H."/>
            <person name="Tunlid A."/>
            <person name="Henrissat B."/>
            <person name="Grigoriev I.V."/>
            <person name="Hibbett D.S."/>
            <person name="Martin F."/>
        </authorList>
    </citation>
    <scope>NUCLEOTIDE SEQUENCE [LARGE SCALE GENOMIC DNA]</scope>
    <source>
        <strain evidence="6">MUT 4182</strain>
    </source>
</reference>
<dbReference type="InterPro" id="IPR001356">
    <property type="entry name" value="HD"/>
</dbReference>
<dbReference type="SMART" id="SM00389">
    <property type="entry name" value="HOX"/>
    <property type="match status" value="1"/>
</dbReference>
<feature type="compositionally biased region" description="Low complexity" evidence="3">
    <location>
        <begin position="582"/>
        <end position="592"/>
    </location>
</feature>
<keyword evidence="1 2" id="KW-0238">DNA-binding</keyword>
<organism evidence="5 6">
    <name type="scientific">Tulasnella calospora MUT 4182</name>
    <dbReference type="NCBI Taxonomy" id="1051891"/>
    <lineage>
        <taxon>Eukaryota</taxon>
        <taxon>Fungi</taxon>
        <taxon>Dikarya</taxon>
        <taxon>Basidiomycota</taxon>
        <taxon>Agaricomycotina</taxon>
        <taxon>Agaricomycetes</taxon>
        <taxon>Cantharellales</taxon>
        <taxon>Tulasnellaceae</taxon>
        <taxon>Tulasnella</taxon>
    </lineage>
</organism>
<dbReference type="AlphaFoldDB" id="A0A0C3LD69"/>
<sequence length="672" mass="72031">MSAEQASSSSSSSLSVSRLLSTIRGAKSRLQNERPRTTPNSVHPPPPAISHNLPAPEDITSRLASDLGLEFRVARKVSQAYVDKAVELQFLSQKRMGSTHKKIIRTARSSKAVADVNQLQNMLRDSQKRFYKRDIRSLLKQTTELAKACYPNTRATELEDTEDEDATSPTMKARGNSADGSDDEGADGESGGGPADAEDEKALQDMSVLSSCILTGMYEKGHTFPRRHEKIKLAEATGLTYRQIGIWYSNRRERNRPGRKGGLAPSSSFTDSVSAATRESTVEISMSGRETTEATSPIVQPHFGFNQLNFTNENRFAPSLTGAQELQQDLDDDMAATEVEDELDSPAGQDGSLDGSRITSVSTSASNLESMFVPAGDSQSSVDSYSDPWASVFASSFVDLPAESSANAPTFDFSLPTETPAEPSCSTATMSIDFHDLSFLQQPATTMNAQSADFLAGFMAGQAASSSAQFLTHTIAGPSQTVWQPTTRPSVGDYQTSPPTQPPSNYPTPSTYLPYAPRNQDAADVRPSKRPRVGGDTASPGRLSPARSAGPSRSRDAGLQQRRMAIAGQSTGSSRNQSGSVPRGSAPIAIAPRPAPPSQNLASRPNNPNRGIKRAASSQNLAQTSSATVNPMLLNNNTLRNIKPMPQQSARRLQPSHPGLVLPLAQPAMAMQ</sequence>
<evidence type="ECO:0000256" key="1">
    <source>
        <dbReference type="PROSITE-ProRule" id="PRU00108"/>
    </source>
</evidence>
<protein>
    <recommendedName>
        <fullName evidence="4">Homeobox domain-containing protein</fullName>
    </recommendedName>
</protein>